<evidence type="ECO:0000313" key="2">
    <source>
        <dbReference type="EMBL" id="EEX92511.1"/>
    </source>
</evidence>
<dbReference type="Proteomes" id="UP000002817">
    <property type="component" value="Unassembled WGS sequence"/>
</dbReference>
<sequence length="282" mass="32590">MLERKSNAKKAKSKFFQQYNEIDIYIEDTAVGYKKLFTKLMSRYFKGKYQVENVFPLGGRLEVIKACHDDQVKSDRPRIYIIDGDLYLLTGEKHNLKGLYILPRYCIENHLICSESILKIMEEEDPEKEIETLRKIFDFNGWVNSNKENLLLLYIEYAIAKKIAPHIKTVSHGHKCLINDNTGIVDSEKIQNHIKEVRVSTIQATDIETYEEARSEVSQIVSFSDCDFLSYISGKDVLMPLLLMRLKKNVKTNSTNIAIKHRLSNNCSVDTFKDLNLAVNLV</sequence>
<gene>
    <name evidence="2" type="ORF">VIA_003156</name>
    <name evidence="3" type="ORF">VIOR3934_15856</name>
</gene>
<dbReference type="EMBL" id="ACZV01000005">
    <property type="protein sequence ID" value="EEX92511.1"/>
    <property type="molecule type" value="Genomic_DNA"/>
</dbReference>
<reference evidence="3" key="2">
    <citation type="submission" date="2011-08" db="EMBL/GenBank/DDBJ databases">
        <authorList>
            <person name="Hoffman M."/>
            <person name="Strain E.A."/>
            <person name="Brown E."/>
            <person name="Allard M.W."/>
        </authorList>
    </citation>
    <scope>NUCLEOTIDE SEQUENCE</scope>
    <source>
        <strain evidence="3">CIP 102891</strain>
    </source>
</reference>
<dbReference type="EMBL" id="AFWH01000043">
    <property type="protein sequence ID" value="EGU48013.1"/>
    <property type="molecule type" value="Genomic_DNA"/>
</dbReference>
<dbReference type="RefSeq" id="WP_004414265.1">
    <property type="nucleotide sequence ID" value="NZ_ACZV01000005.1"/>
</dbReference>
<dbReference type="AlphaFoldDB" id="C9QI72"/>
<protein>
    <recommendedName>
        <fullName evidence="1">DUF4435 domain-containing protein</fullName>
    </recommendedName>
</protein>
<proteinExistence type="predicted"/>
<dbReference type="eggNOG" id="ENOG5031PGY">
    <property type="taxonomic scope" value="Bacteria"/>
</dbReference>
<evidence type="ECO:0000259" key="1">
    <source>
        <dbReference type="Pfam" id="PF14491"/>
    </source>
</evidence>
<evidence type="ECO:0000313" key="4">
    <source>
        <dbReference type="Proteomes" id="UP000002817"/>
    </source>
</evidence>
<evidence type="ECO:0000313" key="5">
    <source>
        <dbReference type="Proteomes" id="UP000003515"/>
    </source>
</evidence>
<organism evidence="3 4">
    <name type="scientific">Vibrio orientalis CIP 102891 = ATCC 33934</name>
    <dbReference type="NCBI Taxonomy" id="675816"/>
    <lineage>
        <taxon>Bacteria</taxon>
        <taxon>Pseudomonadati</taxon>
        <taxon>Pseudomonadota</taxon>
        <taxon>Gammaproteobacteria</taxon>
        <taxon>Vibrionales</taxon>
        <taxon>Vibrionaceae</taxon>
        <taxon>Vibrio</taxon>
        <taxon>Vibrio oreintalis group</taxon>
    </lineage>
</organism>
<dbReference type="OrthoDB" id="8448914at2"/>
<dbReference type="PATRIC" id="fig|675816.5.peg.3149"/>
<dbReference type="Proteomes" id="UP000003515">
    <property type="component" value="Unassembled WGS sequence"/>
</dbReference>
<dbReference type="Pfam" id="PF14491">
    <property type="entry name" value="DUF4435"/>
    <property type="match status" value="1"/>
</dbReference>
<reference evidence="3 4" key="3">
    <citation type="journal article" date="2012" name="Int. J. Syst. Evol. Microbiol.">
        <title>Vibrio caribbeanicus sp. nov., isolated from the marine sponge Scleritoderma cyanea.</title>
        <authorList>
            <person name="Hoffmann M."/>
            <person name="Monday S.R."/>
            <person name="Allard M.W."/>
            <person name="Strain E.A."/>
            <person name="Whittaker P."/>
            <person name="Naum M."/>
            <person name="McCarthy P.J."/>
            <person name="Lopez J.V."/>
            <person name="Fischer M."/>
            <person name="Brown E.W."/>
        </authorList>
    </citation>
    <scope>NUCLEOTIDE SEQUENCE [LARGE SCALE GENOMIC DNA]</scope>
    <source>
        <strain evidence="3">CIP 102891</strain>
        <strain evidence="4">CIP 102891 / ATCC 33934</strain>
    </source>
</reference>
<name>C9QI72_VIBOR</name>
<feature type="domain" description="DUF4435" evidence="1">
    <location>
        <begin position="21"/>
        <end position="253"/>
    </location>
</feature>
<keyword evidence="5" id="KW-1185">Reference proteome</keyword>
<reference evidence="2 5" key="1">
    <citation type="submission" date="2009-10" db="EMBL/GenBank/DDBJ databases">
        <authorList>
            <consortium name="Los Alamos National Laboratory (LANL)"/>
            <consortium name="National Microbial Pathogen Data Resource (NMPDR)"/>
            <person name="Munk A.C."/>
            <person name="Chertkov O."/>
            <person name="Tapia R."/>
            <person name="Green L."/>
            <person name="Rogers Y."/>
            <person name="Detter J.C."/>
            <person name="Bruce D."/>
            <person name="Brettin T.S."/>
            <person name="Colwell R.R."/>
            <person name="Huq A."/>
            <person name="Grim C.J."/>
            <person name="Hasan N.A."/>
            <person name="Bartels D."/>
            <person name="Vonstein V."/>
        </authorList>
    </citation>
    <scope>NUCLEOTIDE SEQUENCE [LARGE SCALE GENOMIC DNA]</scope>
    <source>
        <strain evidence="2 5">CIP 102891</strain>
    </source>
</reference>
<comment type="caution">
    <text evidence="3">The sequence shown here is derived from an EMBL/GenBank/DDBJ whole genome shotgun (WGS) entry which is preliminary data.</text>
</comment>
<evidence type="ECO:0000313" key="3">
    <source>
        <dbReference type="EMBL" id="EGU48013.1"/>
    </source>
</evidence>
<dbReference type="InterPro" id="IPR029492">
    <property type="entry name" value="DUF4435"/>
</dbReference>
<accession>C9QI72</accession>